<dbReference type="NCBIfam" id="TIGR04215">
    <property type="entry name" value="choice_anch_A"/>
    <property type="match status" value="1"/>
</dbReference>
<organism evidence="3 4">
    <name type="scientific">Streptomyces griseocarneus</name>
    <dbReference type="NCBI Taxonomy" id="51201"/>
    <lineage>
        <taxon>Bacteria</taxon>
        <taxon>Bacillati</taxon>
        <taxon>Actinomycetota</taxon>
        <taxon>Actinomycetes</taxon>
        <taxon>Kitasatosporales</taxon>
        <taxon>Streptomycetaceae</taxon>
        <taxon>Streptomyces</taxon>
    </lineage>
</organism>
<feature type="chain" id="PRO_5045659224" evidence="1">
    <location>
        <begin position="25"/>
        <end position="359"/>
    </location>
</feature>
<feature type="domain" description="Choice-of-anchor A" evidence="2">
    <location>
        <begin position="59"/>
        <end position="295"/>
    </location>
</feature>
<evidence type="ECO:0000313" key="4">
    <source>
        <dbReference type="Proteomes" id="UP000671836"/>
    </source>
</evidence>
<proteinExistence type="predicted"/>
<dbReference type="EMBL" id="CP071595">
    <property type="protein sequence ID" value="QSY52673.1"/>
    <property type="molecule type" value="Genomic_DNA"/>
</dbReference>
<evidence type="ECO:0000256" key="1">
    <source>
        <dbReference type="SAM" id="SignalP"/>
    </source>
</evidence>
<protein>
    <submittedName>
        <fullName evidence="3">Choice-of-anchor A family protein</fullName>
    </submittedName>
</protein>
<dbReference type="InterPro" id="IPR026588">
    <property type="entry name" value="Choice_anch_A"/>
</dbReference>
<sequence length="359" mass="35902">MWRAAVSVASAVALAGGPAVPAAAAHLPGGLGPCRPGSCPTAYPAVGDGPFAGRDNNVNVFVGGDYRVRGAAAGAEGRVVALGRFDVHKSSGGPGYGVGVLATGSRVPPADGTDFLTAGGPVAVAPGQHLDAERGVVRHAGPVSGTILRRAVKDAAAAGPYAALRDELAAASRCYARGPDGRGRPATGTARNTGSETVFTGDGTSALQVFDVDFDLVGPGGGPQGIRFAGIPTAATVLVNLNGPARVVNTHSGGLTDDAPLNRLRERLLWNLPDARRADFHGTGQFQGSVLAGERSGESTVTVPGVNGRFFTAGSLTHTSAPTGGGGQAFHAYPFTGELPECASGRLASRSGANSPADR</sequence>
<accession>A0ABX7S0B5</accession>
<evidence type="ECO:0000313" key="3">
    <source>
        <dbReference type="EMBL" id="QSY52673.1"/>
    </source>
</evidence>
<gene>
    <name evidence="3" type="ORF">J3S04_27505</name>
</gene>
<feature type="signal peptide" evidence="1">
    <location>
        <begin position="1"/>
        <end position="24"/>
    </location>
</feature>
<dbReference type="Proteomes" id="UP000671836">
    <property type="component" value="Chromosome"/>
</dbReference>
<keyword evidence="1" id="KW-0732">Signal</keyword>
<dbReference type="Pfam" id="PF20597">
    <property type="entry name" value="pAdhesive_15"/>
    <property type="match status" value="1"/>
</dbReference>
<keyword evidence="4" id="KW-1185">Reference proteome</keyword>
<name>A0ABX7S0B5_9ACTN</name>
<reference evidence="3 4" key="1">
    <citation type="submission" date="2021-03" db="EMBL/GenBank/DDBJ databases">
        <title>Streptomyces strains.</title>
        <authorList>
            <person name="Lund M.B."/>
            <person name="Toerring T."/>
        </authorList>
    </citation>
    <scope>NUCLEOTIDE SEQUENCE [LARGE SCALE GENOMIC DNA]</scope>
    <source>
        <strain evidence="3 4">KCC S-1010</strain>
    </source>
</reference>
<evidence type="ECO:0000259" key="2">
    <source>
        <dbReference type="Pfam" id="PF20597"/>
    </source>
</evidence>